<dbReference type="AlphaFoldDB" id="X1S241"/>
<name>X1S241_9ZZZZ</name>
<evidence type="ECO:0000313" key="1">
    <source>
        <dbReference type="EMBL" id="GAI61874.1"/>
    </source>
</evidence>
<protein>
    <submittedName>
        <fullName evidence="1">Uncharacterized protein</fullName>
    </submittedName>
</protein>
<gene>
    <name evidence="1" type="ORF">S12H4_05051</name>
</gene>
<feature type="non-terminal residue" evidence="1">
    <location>
        <position position="33"/>
    </location>
</feature>
<organism evidence="1">
    <name type="scientific">marine sediment metagenome</name>
    <dbReference type="NCBI Taxonomy" id="412755"/>
    <lineage>
        <taxon>unclassified sequences</taxon>
        <taxon>metagenomes</taxon>
        <taxon>ecological metagenomes</taxon>
    </lineage>
</organism>
<comment type="caution">
    <text evidence="1">The sequence shown here is derived from an EMBL/GenBank/DDBJ whole genome shotgun (WGS) entry which is preliminary data.</text>
</comment>
<accession>X1S241</accession>
<proteinExistence type="predicted"/>
<reference evidence="1" key="1">
    <citation type="journal article" date="2014" name="Front. Microbiol.">
        <title>High frequency of phylogenetically diverse reductive dehalogenase-homologous genes in deep subseafloor sedimentary metagenomes.</title>
        <authorList>
            <person name="Kawai M."/>
            <person name="Futagami T."/>
            <person name="Toyoda A."/>
            <person name="Takaki Y."/>
            <person name="Nishi S."/>
            <person name="Hori S."/>
            <person name="Arai W."/>
            <person name="Tsubouchi T."/>
            <person name="Morono Y."/>
            <person name="Uchiyama I."/>
            <person name="Ito T."/>
            <person name="Fujiyama A."/>
            <person name="Inagaki F."/>
            <person name="Takami H."/>
        </authorList>
    </citation>
    <scope>NUCLEOTIDE SEQUENCE</scope>
    <source>
        <strain evidence="1">Expedition CK06-06</strain>
    </source>
</reference>
<sequence>MSYLMTSKLSWRGGLQIFSLGDSNITTYTDYIY</sequence>
<dbReference type="EMBL" id="BARW01001631">
    <property type="protein sequence ID" value="GAI61874.1"/>
    <property type="molecule type" value="Genomic_DNA"/>
</dbReference>